<evidence type="ECO:0000259" key="8">
    <source>
        <dbReference type="PROSITE" id="PS52029"/>
    </source>
</evidence>
<dbReference type="CDD" id="cd16913">
    <property type="entry name" value="YkuD_like"/>
    <property type="match status" value="1"/>
</dbReference>
<keyword evidence="4 7" id="KW-0133">Cell shape</keyword>
<reference evidence="9 10" key="1">
    <citation type="journal article" date="2021" name="Arch. Microbiol.">
        <title>Thalassobius aquimarinus sp. nov., isolated from the Sea of Japan seashore.</title>
        <authorList>
            <person name="Kurilenko V.V."/>
            <person name="Romanenko L.A."/>
            <person name="Chernysheva N.Y."/>
            <person name="Velansky P.V."/>
            <person name="Tekutyeva L.A."/>
            <person name="Isaeva M.P."/>
            <person name="Mikhailov V.V."/>
        </authorList>
    </citation>
    <scope>NUCLEOTIDE SEQUENCE [LARGE SCALE GENOMIC DNA]</scope>
    <source>
        <strain evidence="9 10">KMM 8518</strain>
    </source>
</reference>
<evidence type="ECO:0000256" key="2">
    <source>
        <dbReference type="ARBA" id="ARBA00005992"/>
    </source>
</evidence>
<feature type="active site" description="Proton donor/acceptor" evidence="7">
    <location>
        <position position="114"/>
    </location>
</feature>
<dbReference type="PROSITE" id="PS52029">
    <property type="entry name" value="LD_TPASE"/>
    <property type="match status" value="1"/>
</dbReference>
<evidence type="ECO:0000256" key="7">
    <source>
        <dbReference type="PROSITE-ProRule" id="PRU01373"/>
    </source>
</evidence>
<keyword evidence="6 7" id="KW-0961">Cell wall biogenesis/degradation</keyword>
<dbReference type="InterPro" id="IPR038063">
    <property type="entry name" value="Transpep_catalytic_dom"/>
</dbReference>
<dbReference type="PANTHER" id="PTHR36699:SF1">
    <property type="entry name" value="L,D-TRANSPEPTIDASE YAFK-RELATED"/>
    <property type="match status" value="1"/>
</dbReference>
<dbReference type="InterPro" id="IPR005490">
    <property type="entry name" value="LD_TPept_cat_dom"/>
</dbReference>
<keyword evidence="3" id="KW-0808">Transferase</keyword>
<comment type="caution">
    <text evidence="9">The sequence shown here is derived from an EMBL/GenBank/DDBJ whole genome shotgun (WGS) entry which is preliminary data.</text>
</comment>
<keyword evidence="5 7" id="KW-0573">Peptidoglycan synthesis</keyword>
<organism evidence="9 10">
    <name type="scientific">Thalassovita aquimarina</name>
    <dbReference type="NCBI Taxonomy" id="2785917"/>
    <lineage>
        <taxon>Bacteria</taxon>
        <taxon>Pseudomonadati</taxon>
        <taxon>Pseudomonadota</taxon>
        <taxon>Alphaproteobacteria</taxon>
        <taxon>Rhodobacterales</taxon>
        <taxon>Roseobacteraceae</taxon>
        <taxon>Thalassovita</taxon>
    </lineage>
</organism>
<keyword evidence="10" id="KW-1185">Reference proteome</keyword>
<feature type="active site" description="Nucleophile" evidence="7">
    <location>
        <position position="132"/>
    </location>
</feature>
<comment type="similarity">
    <text evidence="2">Belongs to the YkuD family.</text>
</comment>
<evidence type="ECO:0000313" key="10">
    <source>
        <dbReference type="Proteomes" id="UP001195941"/>
    </source>
</evidence>
<evidence type="ECO:0000256" key="4">
    <source>
        <dbReference type="ARBA" id="ARBA00022960"/>
    </source>
</evidence>
<proteinExistence type="inferred from homology"/>
<feature type="domain" description="L,D-TPase catalytic" evidence="8">
    <location>
        <begin position="24"/>
        <end position="156"/>
    </location>
</feature>
<evidence type="ECO:0000256" key="6">
    <source>
        <dbReference type="ARBA" id="ARBA00023316"/>
    </source>
</evidence>
<evidence type="ECO:0000256" key="5">
    <source>
        <dbReference type="ARBA" id="ARBA00022984"/>
    </source>
</evidence>
<gene>
    <name evidence="9" type="ORF">IT775_04825</name>
</gene>
<dbReference type="SUPFAM" id="SSF141523">
    <property type="entry name" value="L,D-transpeptidase catalytic domain-like"/>
    <property type="match status" value="1"/>
</dbReference>
<dbReference type="Gene3D" id="2.40.440.10">
    <property type="entry name" value="L,D-transpeptidase catalytic domain-like"/>
    <property type="match status" value="1"/>
</dbReference>
<dbReference type="Proteomes" id="UP001195941">
    <property type="component" value="Unassembled WGS sequence"/>
</dbReference>
<comment type="pathway">
    <text evidence="1 7">Cell wall biogenesis; peptidoglycan biosynthesis.</text>
</comment>
<dbReference type="PANTHER" id="PTHR36699">
    <property type="entry name" value="LD-TRANSPEPTIDASE"/>
    <property type="match status" value="1"/>
</dbReference>
<evidence type="ECO:0000256" key="1">
    <source>
        <dbReference type="ARBA" id="ARBA00004752"/>
    </source>
</evidence>
<sequence>MGFVLCAVAACSSKFRSYQGAEVTGVVVQKEKRLLHLMHEDKALKSYQIGLGNEPVGQKTRLGDGKTPEGTYRINRRNPNSRFHLSLGISYPDASAWRLAREAGNDPGGDIFIHGQGRDYDPTKGRDWTAGCIAVTDREIEQIYAMVKDGTPITIYP</sequence>
<accession>A0ABS5HNF2</accession>
<evidence type="ECO:0000256" key="3">
    <source>
        <dbReference type="ARBA" id="ARBA00022679"/>
    </source>
</evidence>
<dbReference type="EMBL" id="JADMKU010000003">
    <property type="protein sequence ID" value="MBR9650449.1"/>
    <property type="molecule type" value="Genomic_DNA"/>
</dbReference>
<protein>
    <submittedName>
        <fullName evidence="9">L,D-transpeptidase family protein</fullName>
    </submittedName>
</protein>
<evidence type="ECO:0000313" key="9">
    <source>
        <dbReference type="EMBL" id="MBR9650449.1"/>
    </source>
</evidence>
<dbReference type="Pfam" id="PF03734">
    <property type="entry name" value="YkuD"/>
    <property type="match status" value="1"/>
</dbReference>
<name>A0ABS5HNF2_9RHOB</name>